<protein>
    <submittedName>
        <fullName evidence="2">Uncharacterized protein</fullName>
    </submittedName>
</protein>
<sequence>MAGSSLTIGKERNSVEIGIRQHEIGGRYTPEPKTKKKTLLPIFSSSPSLSPIFAHFFTNFLFFLHYFVT</sequence>
<dbReference type="Proteomes" id="UP001419268">
    <property type="component" value="Unassembled WGS sequence"/>
</dbReference>
<organism evidence="2 3">
    <name type="scientific">Stephania cephalantha</name>
    <dbReference type="NCBI Taxonomy" id="152367"/>
    <lineage>
        <taxon>Eukaryota</taxon>
        <taxon>Viridiplantae</taxon>
        <taxon>Streptophyta</taxon>
        <taxon>Embryophyta</taxon>
        <taxon>Tracheophyta</taxon>
        <taxon>Spermatophyta</taxon>
        <taxon>Magnoliopsida</taxon>
        <taxon>Ranunculales</taxon>
        <taxon>Menispermaceae</taxon>
        <taxon>Menispermoideae</taxon>
        <taxon>Cissampelideae</taxon>
        <taxon>Stephania</taxon>
    </lineage>
</organism>
<proteinExistence type="predicted"/>
<evidence type="ECO:0000313" key="2">
    <source>
        <dbReference type="EMBL" id="KAK9104915.1"/>
    </source>
</evidence>
<keyword evidence="1" id="KW-1133">Transmembrane helix</keyword>
<gene>
    <name evidence="2" type="ORF">Scep_021759</name>
</gene>
<feature type="transmembrane region" description="Helical" evidence="1">
    <location>
        <begin position="49"/>
        <end position="68"/>
    </location>
</feature>
<keyword evidence="1" id="KW-0812">Transmembrane</keyword>
<comment type="caution">
    <text evidence="2">The sequence shown here is derived from an EMBL/GenBank/DDBJ whole genome shotgun (WGS) entry which is preliminary data.</text>
</comment>
<accession>A0AAP0F6L6</accession>
<name>A0AAP0F6L6_9MAGN</name>
<keyword evidence="1" id="KW-0472">Membrane</keyword>
<evidence type="ECO:0000313" key="3">
    <source>
        <dbReference type="Proteomes" id="UP001419268"/>
    </source>
</evidence>
<reference evidence="2 3" key="1">
    <citation type="submission" date="2024-01" db="EMBL/GenBank/DDBJ databases">
        <title>Genome assemblies of Stephania.</title>
        <authorList>
            <person name="Yang L."/>
        </authorList>
    </citation>
    <scope>NUCLEOTIDE SEQUENCE [LARGE SCALE GENOMIC DNA]</scope>
    <source>
        <strain evidence="2">JXDWG</strain>
        <tissue evidence="2">Leaf</tissue>
    </source>
</reference>
<evidence type="ECO:0000256" key="1">
    <source>
        <dbReference type="SAM" id="Phobius"/>
    </source>
</evidence>
<dbReference type="AlphaFoldDB" id="A0AAP0F6L6"/>
<dbReference type="EMBL" id="JBBNAG010000009">
    <property type="protein sequence ID" value="KAK9104915.1"/>
    <property type="molecule type" value="Genomic_DNA"/>
</dbReference>
<keyword evidence="3" id="KW-1185">Reference proteome</keyword>